<feature type="domain" description="YagK/YfjJ C-terminal" evidence="1">
    <location>
        <begin position="44"/>
        <end position="221"/>
    </location>
</feature>
<dbReference type="InterPro" id="IPR057271">
    <property type="entry name" value="YagK_YfjJ_C"/>
</dbReference>
<dbReference type="AlphaFoldDB" id="A0AAW7I5U7"/>
<name>A0AAW7I5U7_9GAMM</name>
<dbReference type="Pfam" id="PF11726">
    <property type="entry name" value="YagK_YfjJ_C"/>
    <property type="match status" value="1"/>
</dbReference>
<reference evidence="2" key="1">
    <citation type="submission" date="2023-08" db="EMBL/GenBank/DDBJ databases">
        <title>WGS of Aeromonas isolates.</title>
        <authorList>
            <person name="Lee H."/>
        </authorList>
    </citation>
    <scope>NUCLEOTIDE SEQUENCE</scope>
    <source>
        <strain evidence="2">SL22</strain>
    </source>
</reference>
<sequence>MLNHLQRSVFKMKQFISQCEDCYGPMNYTYLRRSLDVVSDTLARCPRVYALRIDLRFAVESPDDDADTLTCLQRSDPSVITRFMESLKSQLRADHYRQKRRGTPSLPAFIWCREQDSSASPHYHLMLLFNKDVYAFLGDYRDYDANNMGTRIQKAWCSALSLPYPDNATLVNFPDNPQYRFDRKSVRDRDDSFNAFLFRMAYLSKKNTKSGGDGYRNFGTSQLTRAEH</sequence>
<comment type="caution">
    <text evidence="2">The sequence shown here is derived from an EMBL/GenBank/DDBJ whole genome shotgun (WGS) entry which is preliminary data.</text>
</comment>
<accession>A0AAW7I5U7</accession>
<evidence type="ECO:0000313" key="3">
    <source>
        <dbReference type="Proteomes" id="UP001168216"/>
    </source>
</evidence>
<proteinExistence type="predicted"/>
<protein>
    <submittedName>
        <fullName evidence="2">Inovirus Gp2 family protein</fullName>
    </submittedName>
</protein>
<evidence type="ECO:0000259" key="1">
    <source>
        <dbReference type="Pfam" id="PF11726"/>
    </source>
</evidence>
<organism evidence="2 3">
    <name type="scientific">Aeromonas bestiarum</name>
    <dbReference type="NCBI Taxonomy" id="105751"/>
    <lineage>
        <taxon>Bacteria</taxon>
        <taxon>Pseudomonadati</taxon>
        <taxon>Pseudomonadota</taxon>
        <taxon>Gammaproteobacteria</taxon>
        <taxon>Aeromonadales</taxon>
        <taxon>Aeromonadaceae</taxon>
        <taxon>Aeromonas</taxon>
    </lineage>
</organism>
<dbReference type="Proteomes" id="UP001168216">
    <property type="component" value="Unassembled WGS sequence"/>
</dbReference>
<dbReference type="EMBL" id="JAOPLV010000001">
    <property type="protein sequence ID" value="MDM5138762.1"/>
    <property type="molecule type" value="Genomic_DNA"/>
</dbReference>
<gene>
    <name evidence="2" type="ORF">OB959_02950</name>
</gene>
<dbReference type="RefSeq" id="WP_213390261.1">
    <property type="nucleotide sequence ID" value="NZ_JAOPLV010000001.1"/>
</dbReference>
<evidence type="ECO:0000313" key="2">
    <source>
        <dbReference type="EMBL" id="MDM5138762.1"/>
    </source>
</evidence>